<evidence type="ECO:0008006" key="4">
    <source>
        <dbReference type="Google" id="ProtNLM"/>
    </source>
</evidence>
<sequence length="230" mass="24837">MGISRGACLFPEYRTKGKSIMKFAKTLAAIALLGSAGAAQAHFVWLERGAEGPAKVYFGEWADDVREKQDGLLGKVMVAPVVTAADGTVLKASGKGADFVEFAASGKGDVRLAQPIQFKETLVKYGAKAGRTDTQAKLDLELVPTAPGANTFVLHFQGKPLAKTEVTVFGPPKWEKRFWSDENGRIEITTPWPGQYVLEAAHVEEKAGEADGKSYAKIRYVSTLSFNVNK</sequence>
<organism evidence="2 3">
    <name type="scientific">Achromobacter spanius</name>
    <dbReference type="NCBI Taxonomy" id="217203"/>
    <lineage>
        <taxon>Bacteria</taxon>
        <taxon>Pseudomonadati</taxon>
        <taxon>Pseudomonadota</taxon>
        <taxon>Betaproteobacteria</taxon>
        <taxon>Burkholderiales</taxon>
        <taxon>Alcaligenaceae</taxon>
        <taxon>Achromobacter</taxon>
    </lineage>
</organism>
<dbReference type="SUPFAM" id="SSF49478">
    <property type="entry name" value="Cna protein B-type domain"/>
    <property type="match status" value="1"/>
</dbReference>
<dbReference type="Pfam" id="PF10670">
    <property type="entry name" value="DUF4198"/>
    <property type="match status" value="1"/>
</dbReference>
<evidence type="ECO:0000313" key="3">
    <source>
        <dbReference type="Proteomes" id="UP000037511"/>
    </source>
</evidence>
<gene>
    <name evidence="2" type="ORF">AFM18_28630</name>
</gene>
<feature type="chain" id="PRO_5043385795" description="DUF4198 domain-containing protein" evidence="1">
    <location>
        <begin position="42"/>
        <end position="230"/>
    </location>
</feature>
<evidence type="ECO:0000313" key="2">
    <source>
        <dbReference type="EMBL" id="KNE22951.1"/>
    </source>
</evidence>
<dbReference type="InterPro" id="IPR019613">
    <property type="entry name" value="DUF4198"/>
</dbReference>
<comment type="caution">
    <text evidence="2">The sequence shown here is derived from an EMBL/GenBank/DDBJ whole genome shotgun (WGS) entry which is preliminary data.</text>
</comment>
<accession>A0AAW3HVR6</accession>
<dbReference type="AlphaFoldDB" id="A0AAW3HVR6"/>
<name>A0AAW3HVR6_9BURK</name>
<dbReference type="EMBL" id="LGVG01000075">
    <property type="protein sequence ID" value="KNE22951.1"/>
    <property type="molecule type" value="Genomic_DNA"/>
</dbReference>
<evidence type="ECO:0000256" key="1">
    <source>
        <dbReference type="SAM" id="SignalP"/>
    </source>
</evidence>
<keyword evidence="1" id="KW-0732">Signal</keyword>
<dbReference type="Proteomes" id="UP000037511">
    <property type="component" value="Unassembled WGS sequence"/>
</dbReference>
<protein>
    <recommendedName>
        <fullName evidence="4">DUF4198 domain-containing protein</fullName>
    </recommendedName>
</protein>
<proteinExistence type="predicted"/>
<feature type="signal peptide" evidence="1">
    <location>
        <begin position="1"/>
        <end position="41"/>
    </location>
</feature>
<reference evidence="2 3" key="1">
    <citation type="submission" date="2015-07" db="EMBL/GenBank/DDBJ databases">
        <title>Draft genome of Achromobacter spanius.</title>
        <authorList>
            <person name="Wang X."/>
        </authorList>
    </citation>
    <scope>NUCLEOTIDE SEQUENCE [LARGE SCALE GENOMIC DNA]</scope>
    <source>
        <strain evidence="2 3">CGMCC9173</strain>
    </source>
</reference>